<name>A0A8H7TT93_BIOOC</name>
<dbReference type="EMBL" id="JADCTT010000003">
    <property type="protein sequence ID" value="KAF9755987.1"/>
    <property type="molecule type" value="Genomic_DNA"/>
</dbReference>
<evidence type="ECO:0000313" key="3">
    <source>
        <dbReference type="Proteomes" id="UP000616885"/>
    </source>
</evidence>
<dbReference type="Proteomes" id="UP000616885">
    <property type="component" value="Unassembled WGS sequence"/>
</dbReference>
<feature type="compositionally biased region" description="Low complexity" evidence="1">
    <location>
        <begin position="258"/>
        <end position="271"/>
    </location>
</feature>
<comment type="caution">
    <text evidence="2">The sequence shown here is derived from an EMBL/GenBank/DDBJ whole genome shotgun (WGS) entry which is preliminary data.</text>
</comment>
<accession>A0A8H7TT93</accession>
<organism evidence="2 3">
    <name type="scientific">Bionectria ochroleuca</name>
    <name type="common">Gliocladium roseum</name>
    <dbReference type="NCBI Taxonomy" id="29856"/>
    <lineage>
        <taxon>Eukaryota</taxon>
        <taxon>Fungi</taxon>
        <taxon>Dikarya</taxon>
        <taxon>Ascomycota</taxon>
        <taxon>Pezizomycotina</taxon>
        <taxon>Sordariomycetes</taxon>
        <taxon>Hypocreomycetidae</taxon>
        <taxon>Hypocreales</taxon>
        <taxon>Bionectriaceae</taxon>
        <taxon>Clonostachys</taxon>
    </lineage>
</organism>
<protein>
    <submittedName>
        <fullName evidence="2">Uncharacterized protein</fullName>
    </submittedName>
</protein>
<evidence type="ECO:0000256" key="1">
    <source>
        <dbReference type="SAM" id="MobiDB-lite"/>
    </source>
</evidence>
<gene>
    <name evidence="2" type="ORF">IM811_011428</name>
</gene>
<reference evidence="2" key="1">
    <citation type="submission" date="2020-10" db="EMBL/GenBank/DDBJ databases">
        <title>High-Quality Genome Resource of Clonostachys rosea strain S41 by Oxford Nanopore Long-Read Sequencing.</title>
        <authorList>
            <person name="Wang H."/>
        </authorList>
    </citation>
    <scope>NUCLEOTIDE SEQUENCE</scope>
    <source>
        <strain evidence="2">S41</strain>
    </source>
</reference>
<evidence type="ECO:0000313" key="2">
    <source>
        <dbReference type="EMBL" id="KAF9755987.1"/>
    </source>
</evidence>
<proteinExistence type="predicted"/>
<dbReference type="AlphaFoldDB" id="A0A8H7TT93"/>
<feature type="region of interest" description="Disordered" evidence="1">
    <location>
        <begin position="194"/>
        <end position="308"/>
    </location>
</feature>
<sequence length="422" mass="45977">MSFSSAHIPLPDTPWTGNQSSIAPLDLFDMSSLATRIRDTYLDGYKRGFEDGYKSGVNASSSIVCISDLLSPVASPNRRNRFFSNEGLIAIDPSTQLSAIEGVVYSGAESAPDPSFAEPPFPDCPPSPKFRLSDFLHIPEWNSDITTPSAEQGTAASKGALSPADLCTTNQQSMSSLRPTTPTACQPCELVAGNSSESQIDTHIPPQSDDLRPRSPLSSKSRTPTVPHDRLDRAMTQSSADDAGVGRTMVTSPEMIIPPNATNPTAGAPLPDSERGTRSYPLAILESSDDEQHLSPRKRKRLALRDKKPSSPRFLMESIQVQSSTTGTTILTWNQTMRKWIDKESNASYYGTEILEQFALVSIHGIFKSLFQIDLEMVNGCWEGEDGLDCLAIQVKLSSVEATLRKAEEKPYTDCQEKPCLG</sequence>
<feature type="compositionally biased region" description="Low complexity" evidence="1">
    <location>
        <begin position="214"/>
        <end position="225"/>
    </location>
</feature>